<dbReference type="PANTHER" id="PTHR24567:SF76">
    <property type="entry name" value="CYCLIC NUCLEOTIDE-BINDING DOMAIN PROTEIN"/>
    <property type="match status" value="1"/>
</dbReference>
<accession>A0A4R5D8W4</accession>
<dbReference type="InterPro" id="IPR018490">
    <property type="entry name" value="cNMP-bd_dom_sf"/>
</dbReference>
<evidence type="ECO:0000313" key="2">
    <source>
        <dbReference type="EMBL" id="TDE10012.1"/>
    </source>
</evidence>
<gene>
    <name evidence="2" type="ORF">E0F88_29235</name>
</gene>
<name>A0A4R5D8W4_9BACT</name>
<organism evidence="2 3">
    <name type="scientific">Dyadobacter psychrotolerans</name>
    <dbReference type="NCBI Taxonomy" id="2541721"/>
    <lineage>
        <taxon>Bacteria</taxon>
        <taxon>Pseudomonadati</taxon>
        <taxon>Bacteroidota</taxon>
        <taxon>Cytophagia</taxon>
        <taxon>Cytophagales</taxon>
        <taxon>Spirosomataceae</taxon>
        <taxon>Dyadobacter</taxon>
    </lineage>
</organism>
<proteinExistence type="predicted"/>
<dbReference type="RefSeq" id="WP_131961888.1">
    <property type="nucleotide sequence ID" value="NZ_SMFL01000017.1"/>
</dbReference>
<dbReference type="OrthoDB" id="1066708at2"/>
<dbReference type="PROSITE" id="PS50042">
    <property type="entry name" value="CNMP_BINDING_3"/>
    <property type="match status" value="1"/>
</dbReference>
<feature type="domain" description="Cyclic nucleotide-binding" evidence="1">
    <location>
        <begin position="9"/>
        <end position="112"/>
    </location>
</feature>
<dbReference type="GO" id="GO:0003700">
    <property type="term" value="F:DNA-binding transcription factor activity"/>
    <property type="evidence" value="ECO:0007669"/>
    <property type="project" value="TreeGrafter"/>
</dbReference>
<sequence>MLKFPDSDIASLVSPDAIRVFLQHVTRLDLPENELILSPGQQQQHLYFIKKGVVRSYYKVFGNEWTNWFAAEGNPAFSTESFLNGNPSTEFIETCTPVSFYSISKQEFQQFLNEFPNLYQLAFVFMHRYMSVAENRMYGLHVLTAYERYERFIETHKNIVNRVKMQHIASYLGITPTHFSRVRKEYAQRG</sequence>
<dbReference type="SUPFAM" id="SSF51206">
    <property type="entry name" value="cAMP-binding domain-like"/>
    <property type="match status" value="1"/>
</dbReference>
<dbReference type="Pfam" id="PF00027">
    <property type="entry name" value="cNMP_binding"/>
    <property type="match status" value="1"/>
</dbReference>
<dbReference type="PANTHER" id="PTHR24567">
    <property type="entry name" value="CRP FAMILY TRANSCRIPTIONAL REGULATORY PROTEIN"/>
    <property type="match status" value="1"/>
</dbReference>
<dbReference type="AlphaFoldDB" id="A0A4R5D8W4"/>
<dbReference type="InterPro" id="IPR050397">
    <property type="entry name" value="Env_Response_Regulators"/>
</dbReference>
<keyword evidence="3" id="KW-1185">Reference proteome</keyword>
<comment type="caution">
    <text evidence="2">The sequence shown here is derived from an EMBL/GenBank/DDBJ whole genome shotgun (WGS) entry which is preliminary data.</text>
</comment>
<dbReference type="CDD" id="cd00038">
    <property type="entry name" value="CAP_ED"/>
    <property type="match status" value="1"/>
</dbReference>
<dbReference type="GO" id="GO:0005829">
    <property type="term" value="C:cytosol"/>
    <property type="evidence" value="ECO:0007669"/>
    <property type="project" value="TreeGrafter"/>
</dbReference>
<reference evidence="2 3" key="1">
    <citation type="submission" date="2019-03" db="EMBL/GenBank/DDBJ databases">
        <title>Dyadobacter AR-3-6 sp. nov., isolated from arctic soil.</title>
        <authorList>
            <person name="Chaudhary D.K."/>
        </authorList>
    </citation>
    <scope>NUCLEOTIDE SEQUENCE [LARGE SCALE GENOMIC DNA]</scope>
    <source>
        <strain evidence="2 3">AR-3-6</strain>
    </source>
</reference>
<dbReference type="InterPro" id="IPR014710">
    <property type="entry name" value="RmlC-like_jellyroll"/>
</dbReference>
<evidence type="ECO:0000313" key="3">
    <source>
        <dbReference type="Proteomes" id="UP000294850"/>
    </source>
</evidence>
<protein>
    <submittedName>
        <fullName evidence="2">Crp/Fnr family transcriptional regulator</fullName>
    </submittedName>
</protein>
<evidence type="ECO:0000259" key="1">
    <source>
        <dbReference type="PROSITE" id="PS50042"/>
    </source>
</evidence>
<dbReference type="Proteomes" id="UP000294850">
    <property type="component" value="Unassembled WGS sequence"/>
</dbReference>
<dbReference type="Gene3D" id="2.60.120.10">
    <property type="entry name" value="Jelly Rolls"/>
    <property type="match status" value="1"/>
</dbReference>
<dbReference type="EMBL" id="SMFL01000017">
    <property type="protein sequence ID" value="TDE10012.1"/>
    <property type="molecule type" value="Genomic_DNA"/>
</dbReference>
<dbReference type="InterPro" id="IPR000595">
    <property type="entry name" value="cNMP-bd_dom"/>
</dbReference>